<dbReference type="AlphaFoldDB" id="A0A1X7AHF2"/>
<sequence>MDRISNTEQTYGQDAGYRKGQQRDVVDSIGAYLIRGNGLLFGTRDKLASKFGCKPAAFKRAVNDPRFPFNRYRVITDRDIGHVYTLPEVSTAQAFRYARNSGAWRYKLIMEDGSEYLKVPYIDPEPLTLTEEEVVAIDAFDMTAMQTLKSLSAERLAELDAVNSLYMDEVEEDVYEDEELCWSAEEAA</sequence>
<organism evidence="1 2">
    <name type="scientific">Parendozoicomonas haliclonae</name>
    <dbReference type="NCBI Taxonomy" id="1960125"/>
    <lineage>
        <taxon>Bacteria</taxon>
        <taxon>Pseudomonadati</taxon>
        <taxon>Pseudomonadota</taxon>
        <taxon>Gammaproteobacteria</taxon>
        <taxon>Oceanospirillales</taxon>
        <taxon>Endozoicomonadaceae</taxon>
        <taxon>Parendozoicomonas</taxon>
    </lineage>
</organism>
<keyword evidence="2" id="KW-1185">Reference proteome</keyword>
<accession>A0A1X7AHF2</accession>
<evidence type="ECO:0000313" key="2">
    <source>
        <dbReference type="Proteomes" id="UP000196573"/>
    </source>
</evidence>
<gene>
    <name evidence="1" type="ORF">EHSB41UT_01257</name>
</gene>
<dbReference type="EMBL" id="FWPT01000003">
    <property type="protein sequence ID" value="SMA41453.1"/>
    <property type="molecule type" value="Genomic_DNA"/>
</dbReference>
<name>A0A1X7AHF2_9GAMM</name>
<protein>
    <submittedName>
        <fullName evidence="1">Uncharacterized protein</fullName>
    </submittedName>
</protein>
<reference evidence="1 2" key="1">
    <citation type="submission" date="2017-03" db="EMBL/GenBank/DDBJ databases">
        <authorList>
            <person name="Afonso C.L."/>
            <person name="Miller P.J."/>
            <person name="Scott M.A."/>
            <person name="Spackman E."/>
            <person name="Goraichik I."/>
            <person name="Dimitrov K.M."/>
            <person name="Suarez D.L."/>
            <person name="Swayne D.E."/>
        </authorList>
    </citation>
    <scope>NUCLEOTIDE SEQUENCE [LARGE SCALE GENOMIC DNA]</scope>
    <source>
        <strain evidence="1">SB41UT1</strain>
    </source>
</reference>
<dbReference type="Proteomes" id="UP000196573">
    <property type="component" value="Unassembled WGS sequence"/>
</dbReference>
<evidence type="ECO:0000313" key="1">
    <source>
        <dbReference type="EMBL" id="SMA41453.1"/>
    </source>
</evidence>
<proteinExistence type="predicted"/>